<dbReference type="PANTHER" id="PTHR18901:SF38">
    <property type="entry name" value="PSEUDOURIDINE-5'-PHOSPHATASE"/>
    <property type="match status" value="1"/>
</dbReference>
<evidence type="ECO:0000313" key="2">
    <source>
        <dbReference type="Proteomes" id="UP000544110"/>
    </source>
</evidence>
<keyword evidence="2" id="KW-1185">Reference proteome</keyword>
<accession>A0A7Y9RWI8</accession>
<dbReference type="InterPro" id="IPR023198">
    <property type="entry name" value="PGP-like_dom2"/>
</dbReference>
<dbReference type="GO" id="GO:0016787">
    <property type="term" value="F:hydrolase activity"/>
    <property type="evidence" value="ECO:0007669"/>
    <property type="project" value="UniProtKB-KW"/>
</dbReference>
<dbReference type="Proteomes" id="UP000544110">
    <property type="component" value="Unassembled WGS sequence"/>
</dbReference>
<reference evidence="1 2" key="1">
    <citation type="submission" date="2020-07" db="EMBL/GenBank/DDBJ databases">
        <title>Sequencing the genomes of 1000 actinobacteria strains.</title>
        <authorList>
            <person name="Klenk H.-P."/>
        </authorList>
    </citation>
    <scope>NUCLEOTIDE SEQUENCE [LARGE SCALE GENOMIC DNA]</scope>
    <source>
        <strain evidence="1 2">DSM 24552</strain>
    </source>
</reference>
<dbReference type="InterPro" id="IPR036412">
    <property type="entry name" value="HAD-like_sf"/>
</dbReference>
<sequence>MTGAPAPTLPAAVLWDMDGTLVDTEPYWIATEFALVERWGGTWSHEHALALVGNDLLVSGAYIREHAGIDRTPHQIVDELLDGVVARVREAVPWRPGARELLAATAAAGVPRALVTMSWRRFVDPVLAALPEGSFDAVVTGDQVDDGKPHPEPYLLAARALGVDPADCVAIEDSGTGATSAAAAGCTVLVVPHHVPVDAGERRVFRDSLVGLGLDDLAAVHRSVRGERA</sequence>
<gene>
    <name evidence="1" type="ORF">BJ989_002157</name>
</gene>
<dbReference type="SUPFAM" id="SSF56784">
    <property type="entry name" value="HAD-like"/>
    <property type="match status" value="1"/>
</dbReference>
<dbReference type="Gene3D" id="1.10.150.240">
    <property type="entry name" value="Putative phosphatase, domain 2"/>
    <property type="match status" value="1"/>
</dbReference>
<keyword evidence="1" id="KW-0378">Hydrolase</keyword>
<evidence type="ECO:0000313" key="1">
    <source>
        <dbReference type="EMBL" id="NYG55853.1"/>
    </source>
</evidence>
<dbReference type="SFLD" id="SFLDG01129">
    <property type="entry name" value="C1.5:_HAD__Beta-PGM__Phosphata"/>
    <property type="match status" value="1"/>
</dbReference>
<dbReference type="Gene3D" id="3.40.50.1000">
    <property type="entry name" value="HAD superfamily/HAD-like"/>
    <property type="match status" value="1"/>
</dbReference>
<dbReference type="RefSeq" id="WP_343049274.1">
    <property type="nucleotide sequence ID" value="NZ_JACCAC010000001.1"/>
</dbReference>
<protein>
    <submittedName>
        <fullName evidence="1">HAD superfamily hydrolase (TIGR01509 family)</fullName>
    </submittedName>
</protein>
<dbReference type="EMBL" id="JACCAC010000001">
    <property type="protein sequence ID" value="NYG55853.1"/>
    <property type="molecule type" value="Genomic_DNA"/>
</dbReference>
<dbReference type="PANTHER" id="PTHR18901">
    <property type="entry name" value="2-DEOXYGLUCOSE-6-PHOSPHATE PHOSPHATASE 2"/>
    <property type="match status" value="1"/>
</dbReference>
<comment type="caution">
    <text evidence="1">The sequence shown here is derived from an EMBL/GenBank/DDBJ whole genome shotgun (WGS) entry which is preliminary data.</text>
</comment>
<dbReference type="CDD" id="cd07505">
    <property type="entry name" value="HAD_BPGM-like"/>
    <property type="match status" value="1"/>
</dbReference>
<dbReference type="NCBIfam" id="TIGR01509">
    <property type="entry name" value="HAD-SF-IA-v3"/>
    <property type="match status" value="1"/>
</dbReference>
<dbReference type="AlphaFoldDB" id="A0A7Y9RWI8"/>
<proteinExistence type="predicted"/>
<dbReference type="SFLD" id="SFLDS00003">
    <property type="entry name" value="Haloacid_Dehalogenase"/>
    <property type="match status" value="1"/>
</dbReference>
<dbReference type="InterPro" id="IPR006439">
    <property type="entry name" value="HAD-SF_hydro_IA"/>
</dbReference>
<dbReference type="InterPro" id="IPR023214">
    <property type="entry name" value="HAD_sf"/>
</dbReference>
<organism evidence="1 2">
    <name type="scientific">Nocardioides perillae</name>
    <dbReference type="NCBI Taxonomy" id="1119534"/>
    <lineage>
        <taxon>Bacteria</taxon>
        <taxon>Bacillati</taxon>
        <taxon>Actinomycetota</taxon>
        <taxon>Actinomycetes</taxon>
        <taxon>Propionibacteriales</taxon>
        <taxon>Nocardioidaceae</taxon>
        <taxon>Nocardioides</taxon>
    </lineage>
</organism>
<dbReference type="PRINTS" id="PR00413">
    <property type="entry name" value="HADHALOGNASE"/>
</dbReference>
<name>A0A7Y9RWI8_9ACTN</name>
<dbReference type="Pfam" id="PF00702">
    <property type="entry name" value="Hydrolase"/>
    <property type="match status" value="1"/>
</dbReference>